<dbReference type="Pfam" id="PF00583">
    <property type="entry name" value="Acetyltransf_1"/>
    <property type="match status" value="1"/>
</dbReference>
<feature type="domain" description="N-acetyltransferase" evidence="3">
    <location>
        <begin position="14"/>
        <end position="172"/>
    </location>
</feature>
<dbReference type="AlphaFoldDB" id="A0A7D5P7Q9"/>
<dbReference type="InterPro" id="IPR016181">
    <property type="entry name" value="Acyl_CoA_acyltransferase"/>
</dbReference>
<protein>
    <submittedName>
        <fullName evidence="4">Ribosomal protein S18-alanine N-acetyltransferase</fullName>
    </submittedName>
</protein>
<dbReference type="GO" id="GO:0008080">
    <property type="term" value="F:N-acetyltransferase activity"/>
    <property type="evidence" value="ECO:0007669"/>
    <property type="project" value="InterPro"/>
</dbReference>
<evidence type="ECO:0000313" key="5">
    <source>
        <dbReference type="Proteomes" id="UP000509667"/>
    </source>
</evidence>
<evidence type="ECO:0000256" key="2">
    <source>
        <dbReference type="ARBA" id="ARBA00023315"/>
    </source>
</evidence>
<dbReference type="OrthoDB" id="43754at2157"/>
<dbReference type="RefSeq" id="WP_179909805.1">
    <property type="nucleotide sequence ID" value="NZ_CP058910.1"/>
</dbReference>
<keyword evidence="1 4" id="KW-0808">Transferase</keyword>
<dbReference type="EMBL" id="CP058910">
    <property type="protein sequence ID" value="QLH75859.1"/>
    <property type="molecule type" value="Genomic_DNA"/>
</dbReference>
<dbReference type="PROSITE" id="PS51186">
    <property type="entry name" value="GNAT"/>
    <property type="match status" value="1"/>
</dbReference>
<dbReference type="InterPro" id="IPR000182">
    <property type="entry name" value="GNAT_dom"/>
</dbReference>
<dbReference type="InterPro" id="IPR006464">
    <property type="entry name" value="AcTrfase_RimI/Ard1"/>
</dbReference>
<evidence type="ECO:0000259" key="3">
    <source>
        <dbReference type="PROSITE" id="PS51186"/>
    </source>
</evidence>
<dbReference type="GeneID" id="56076285"/>
<dbReference type="CDD" id="cd04301">
    <property type="entry name" value="NAT_SF"/>
    <property type="match status" value="1"/>
</dbReference>
<proteinExistence type="predicted"/>
<reference evidence="4 5" key="1">
    <citation type="submission" date="2020-07" db="EMBL/GenBank/DDBJ databases">
        <title>Halosimplex pelagicum sp. nov. and Halosimplex rubrum sp. nov., isolated from salted brown alga Laminaria, and emended description of the genus Halosimplex.</title>
        <authorList>
            <person name="Cui H."/>
        </authorList>
    </citation>
    <scope>NUCLEOTIDE SEQUENCE [LARGE SCALE GENOMIC DNA]</scope>
    <source>
        <strain evidence="4 5">R27</strain>
    </source>
</reference>
<dbReference type="Gene3D" id="3.40.630.30">
    <property type="match status" value="1"/>
</dbReference>
<keyword evidence="4" id="KW-0687">Ribonucleoprotein</keyword>
<dbReference type="PANTHER" id="PTHR42919:SF8">
    <property type="entry name" value="N-ALPHA-ACETYLTRANSFERASE 50"/>
    <property type="match status" value="1"/>
</dbReference>
<sequence length="172" mass="19098">MTTVPADEESGSDVHVREAERADLLAVFHIEQEAFPQPWPFSAFERFLDEPGFLVAQVRDNADSRETATVGDDGRVVGYVVADVVPNHGESLGHIKDIAVAEECRGRGVGRRLLQQALTVLATENVGSVKLEVRESNETAKRLYRGFGFEHHGTLPRYYSNGEDALVMVREF</sequence>
<accession>A0A7D5P7Q9</accession>
<organism evidence="4 5">
    <name type="scientific">Halosimplex rubrum</name>
    <dbReference type="NCBI Taxonomy" id="869889"/>
    <lineage>
        <taxon>Archaea</taxon>
        <taxon>Methanobacteriati</taxon>
        <taxon>Methanobacteriota</taxon>
        <taxon>Stenosarchaea group</taxon>
        <taxon>Halobacteria</taxon>
        <taxon>Halobacteriales</taxon>
        <taxon>Haloarculaceae</taxon>
        <taxon>Halosimplex</taxon>
    </lineage>
</organism>
<dbReference type="InterPro" id="IPR051556">
    <property type="entry name" value="N-term/lysine_N-AcTrnsfr"/>
</dbReference>
<name>A0A7D5P7Q9_9EURY</name>
<evidence type="ECO:0000313" key="4">
    <source>
        <dbReference type="EMBL" id="QLH75859.1"/>
    </source>
</evidence>
<dbReference type="KEGG" id="hrr:HZS55_00440"/>
<dbReference type="Proteomes" id="UP000509667">
    <property type="component" value="Chromosome"/>
</dbReference>
<dbReference type="GO" id="GO:0005840">
    <property type="term" value="C:ribosome"/>
    <property type="evidence" value="ECO:0007669"/>
    <property type="project" value="UniProtKB-KW"/>
</dbReference>
<keyword evidence="4" id="KW-0689">Ribosomal protein</keyword>
<gene>
    <name evidence="4" type="primary">rimI</name>
    <name evidence="4" type="ORF">HZS55_00440</name>
</gene>
<dbReference type="PANTHER" id="PTHR42919">
    <property type="entry name" value="N-ALPHA-ACETYLTRANSFERASE"/>
    <property type="match status" value="1"/>
</dbReference>
<keyword evidence="5" id="KW-1185">Reference proteome</keyword>
<dbReference type="NCBIfam" id="TIGR01575">
    <property type="entry name" value="rimI"/>
    <property type="match status" value="1"/>
</dbReference>
<evidence type="ECO:0000256" key="1">
    <source>
        <dbReference type="ARBA" id="ARBA00022679"/>
    </source>
</evidence>
<dbReference type="SUPFAM" id="SSF55729">
    <property type="entry name" value="Acyl-CoA N-acyltransferases (Nat)"/>
    <property type="match status" value="1"/>
</dbReference>
<keyword evidence="2" id="KW-0012">Acyltransferase</keyword>